<reference evidence="12 13" key="1">
    <citation type="journal article" date="2016" name="Nat. Commun.">
        <title>Ectomycorrhizal ecology is imprinted in the genome of the dominant symbiotic fungus Cenococcum geophilum.</title>
        <authorList>
            <consortium name="DOE Joint Genome Institute"/>
            <person name="Peter M."/>
            <person name="Kohler A."/>
            <person name="Ohm R.A."/>
            <person name="Kuo A."/>
            <person name="Krutzmann J."/>
            <person name="Morin E."/>
            <person name="Arend M."/>
            <person name="Barry K.W."/>
            <person name="Binder M."/>
            <person name="Choi C."/>
            <person name="Clum A."/>
            <person name="Copeland A."/>
            <person name="Grisel N."/>
            <person name="Haridas S."/>
            <person name="Kipfer T."/>
            <person name="LaButti K."/>
            <person name="Lindquist E."/>
            <person name="Lipzen A."/>
            <person name="Maire R."/>
            <person name="Meier B."/>
            <person name="Mihaltcheva S."/>
            <person name="Molinier V."/>
            <person name="Murat C."/>
            <person name="Poggeler S."/>
            <person name="Quandt C.A."/>
            <person name="Sperisen C."/>
            <person name="Tritt A."/>
            <person name="Tisserant E."/>
            <person name="Crous P.W."/>
            <person name="Henrissat B."/>
            <person name="Nehls U."/>
            <person name="Egli S."/>
            <person name="Spatafora J.W."/>
            <person name="Grigoriev I.V."/>
            <person name="Martin F.M."/>
        </authorList>
    </citation>
    <scope>NUCLEOTIDE SEQUENCE [LARGE SCALE GENOMIC DNA]</scope>
    <source>
        <strain evidence="12 13">CBS 459.81</strain>
    </source>
</reference>
<dbReference type="PANTHER" id="PTHR32361:SF26">
    <property type="entry name" value="FAD-BINDING 8 DOMAIN-CONTAINING PROTEIN-RELATED"/>
    <property type="match status" value="1"/>
</dbReference>
<evidence type="ECO:0000256" key="7">
    <source>
        <dbReference type="ARBA" id="ARBA00023002"/>
    </source>
</evidence>
<dbReference type="CDD" id="cd06186">
    <property type="entry name" value="NOX_Duox_like_FAD_NADP"/>
    <property type="match status" value="1"/>
</dbReference>
<dbReference type="Gene3D" id="3.40.50.80">
    <property type="entry name" value="Nucleotide-binding domain of ferredoxin-NADP reductase (FNR) module"/>
    <property type="match status" value="1"/>
</dbReference>
<keyword evidence="5" id="KW-0249">Electron transport</keyword>
<evidence type="ECO:0000256" key="10">
    <source>
        <dbReference type="SAM" id="Phobius"/>
    </source>
</evidence>
<feature type="transmembrane region" description="Helical" evidence="10">
    <location>
        <begin position="182"/>
        <end position="198"/>
    </location>
</feature>
<feature type="transmembrane region" description="Helical" evidence="10">
    <location>
        <begin position="5"/>
        <end position="25"/>
    </location>
</feature>
<evidence type="ECO:0000313" key="13">
    <source>
        <dbReference type="Proteomes" id="UP000250266"/>
    </source>
</evidence>
<evidence type="ECO:0000256" key="4">
    <source>
        <dbReference type="ARBA" id="ARBA00022692"/>
    </source>
</evidence>
<evidence type="ECO:0000313" key="12">
    <source>
        <dbReference type="EMBL" id="OCK74117.1"/>
    </source>
</evidence>
<dbReference type="InterPro" id="IPR013112">
    <property type="entry name" value="FAD-bd_8"/>
</dbReference>
<feature type="transmembrane region" description="Helical" evidence="10">
    <location>
        <begin position="89"/>
        <end position="112"/>
    </location>
</feature>
<keyword evidence="13" id="KW-1185">Reference proteome</keyword>
<keyword evidence="9 10" id="KW-0472">Membrane</keyword>
<feature type="transmembrane region" description="Helical" evidence="10">
    <location>
        <begin position="346"/>
        <end position="365"/>
    </location>
</feature>
<dbReference type="InterPro" id="IPR017927">
    <property type="entry name" value="FAD-bd_FR_type"/>
</dbReference>
<name>A0A8E2J9C6_9PEZI</name>
<feature type="transmembrane region" description="Helical" evidence="10">
    <location>
        <begin position="154"/>
        <end position="176"/>
    </location>
</feature>
<sequence length="496" mass="56585">MEIFLWYSILLGALFACALLTAYILNRWSTTLFYYRKYIHYPQIHKYFRGAVKTTGSDAISILAVWIVNALCVGVGVKDRTSLMKRSGLMAIANMIPLALGSRTGFIAYLFGIDPELYRRAHNWIGRISIIEGVLHSALAASSNGTWSRNAVSLVALVALSGIALGSIPFALTYFYEIFAKFHLMLAITLIVAIWRHLAPSSLLRPPKLYVFLTTCLWASNCLLQCMHMAYRNIKYGSSKVLRCSASIEAVTDAVLVEVKLARTWEFEAGQFVYLRLPEVSRTAFMQAHPFFVSWWDRDTLSLLIEPRRGFTGSLQLYAKEERTKKADLIAIIDGPYGKELDLTKFETVLLFATGIGIAGQLSYLKRLMEIKDRRATSIKRISLYWEMEYAEHQNWVLKKINSLLEKDRKYILKIEFYIRHSHRSDTIPIGKHGLLYENHKEMDSRSLVKDEMARNKGQMVVSLCVRNKVADTLRSTVAECMDRGVELVELDFRPT</sequence>
<comment type="subcellular location">
    <subcellularLocation>
        <location evidence="1">Membrane</location>
        <topology evidence="1">Multi-pass membrane protein</topology>
    </subcellularLocation>
</comment>
<evidence type="ECO:0000256" key="3">
    <source>
        <dbReference type="ARBA" id="ARBA00022448"/>
    </source>
</evidence>
<dbReference type="Pfam" id="PF08030">
    <property type="entry name" value="NAD_binding_6"/>
    <property type="match status" value="1"/>
</dbReference>
<dbReference type="Proteomes" id="UP000250266">
    <property type="component" value="Unassembled WGS sequence"/>
</dbReference>
<evidence type="ECO:0000256" key="5">
    <source>
        <dbReference type="ARBA" id="ARBA00022982"/>
    </source>
</evidence>
<dbReference type="GO" id="GO:0006826">
    <property type="term" value="P:iron ion transport"/>
    <property type="evidence" value="ECO:0007669"/>
    <property type="project" value="TreeGrafter"/>
</dbReference>
<dbReference type="GO" id="GO:0015677">
    <property type="term" value="P:copper ion import"/>
    <property type="evidence" value="ECO:0007669"/>
    <property type="project" value="TreeGrafter"/>
</dbReference>
<evidence type="ECO:0000256" key="2">
    <source>
        <dbReference type="ARBA" id="ARBA00006278"/>
    </source>
</evidence>
<keyword evidence="4 10" id="KW-0812">Transmembrane</keyword>
<dbReference type="InterPro" id="IPR039261">
    <property type="entry name" value="FNR_nucleotide-bd"/>
</dbReference>
<dbReference type="GO" id="GO:0005886">
    <property type="term" value="C:plasma membrane"/>
    <property type="evidence" value="ECO:0007669"/>
    <property type="project" value="TreeGrafter"/>
</dbReference>
<dbReference type="PROSITE" id="PS51384">
    <property type="entry name" value="FAD_FR"/>
    <property type="match status" value="1"/>
</dbReference>
<accession>A0A8E2J9C6</accession>
<keyword evidence="7" id="KW-0560">Oxidoreductase</keyword>
<dbReference type="GO" id="GO:0000293">
    <property type="term" value="F:ferric-chelate reductase activity"/>
    <property type="evidence" value="ECO:0007669"/>
    <property type="project" value="UniProtKB-ARBA"/>
</dbReference>
<keyword evidence="8" id="KW-0406">Ion transport</keyword>
<evidence type="ECO:0000256" key="8">
    <source>
        <dbReference type="ARBA" id="ARBA00023065"/>
    </source>
</evidence>
<dbReference type="EMBL" id="KV745555">
    <property type="protein sequence ID" value="OCK74117.1"/>
    <property type="molecule type" value="Genomic_DNA"/>
</dbReference>
<keyword evidence="3" id="KW-0813">Transport</keyword>
<dbReference type="Pfam" id="PF01794">
    <property type="entry name" value="Ferric_reduct"/>
    <property type="match status" value="1"/>
</dbReference>
<evidence type="ECO:0000259" key="11">
    <source>
        <dbReference type="PROSITE" id="PS51384"/>
    </source>
</evidence>
<organism evidence="12 13">
    <name type="scientific">Lepidopterella palustris CBS 459.81</name>
    <dbReference type="NCBI Taxonomy" id="1314670"/>
    <lineage>
        <taxon>Eukaryota</taxon>
        <taxon>Fungi</taxon>
        <taxon>Dikarya</taxon>
        <taxon>Ascomycota</taxon>
        <taxon>Pezizomycotina</taxon>
        <taxon>Dothideomycetes</taxon>
        <taxon>Pleosporomycetidae</taxon>
        <taxon>Mytilinidiales</taxon>
        <taxon>Argynnaceae</taxon>
        <taxon>Lepidopterella</taxon>
    </lineage>
</organism>
<dbReference type="InterPro" id="IPR013121">
    <property type="entry name" value="Fe_red_NAD-bd_6"/>
</dbReference>
<dbReference type="InterPro" id="IPR051410">
    <property type="entry name" value="Ferric/Cupric_Reductase"/>
</dbReference>
<dbReference type="AlphaFoldDB" id="A0A8E2J9C6"/>
<evidence type="ECO:0000256" key="9">
    <source>
        <dbReference type="ARBA" id="ARBA00023136"/>
    </source>
</evidence>
<evidence type="ECO:0000256" key="6">
    <source>
        <dbReference type="ARBA" id="ARBA00022989"/>
    </source>
</evidence>
<dbReference type="GO" id="GO:0006879">
    <property type="term" value="P:intracellular iron ion homeostasis"/>
    <property type="evidence" value="ECO:0007669"/>
    <property type="project" value="TreeGrafter"/>
</dbReference>
<feature type="transmembrane region" description="Helical" evidence="10">
    <location>
        <begin position="210"/>
        <end position="231"/>
    </location>
</feature>
<feature type="domain" description="FAD-binding FR-type" evidence="11">
    <location>
        <begin position="229"/>
        <end position="343"/>
    </location>
</feature>
<dbReference type="InterPro" id="IPR013130">
    <property type="entry name" value="Fe3_Rdtase_TM_dom"/>
</dbReference>
<dbReference type="OrthoDB" id="4494341at2759"/>
<gene>
    <name evidence="12" type="ORF">K432DRAFT_398348</name>
</gene>
<evidence type="ECO:0000256" key="1">
    <source>
        <dbReference type="ARBA" id="ARBA00004141"/>
    </source>
</evidence>
<dbReference type="PANTHER" id="PTHR32361">
    <property type="entry name" value="FERRIC/CUPRIC REDUCTASE TRANSMEMBRANE COMPONENT"/>
    <property type="match status" value="1"/>
</dbReference>
<feature type="transmembrane region" description="Helical" evidence="10">
    <location>
        <begin position="59"/>
        <end position="77"/>
    </location>
</feature>
<dbReference type="Pfam" id="PF08022">
    <property type="entry name" value="FAD_binding_8"/>
    <property type="match status" value="1"/>
</dbReference>
<proteinExistence type="inferred from homology"/>
<protein>
    <recommendedName>
        <fullName evidence="11">FAD-binding FR-type domain-containing protein</fullName>
    </recommendedName>
</protein>
<dbReference type="SUPFAM" id="SSF52343">
    <property type="entry name" value="Ferredoxin reductase-like, C-terminal NADP-linked domain"/>
    <property type="match status" value="1"/>
</dbReference>
<comment type="similarity">
    <text evidence="2">Belongs to the ferric reductase (FRE) family.</text>
</comment>
<keyword evidence="6 10" id="KW-1133">Transmembrane helix</keyword>